<dbReference type="PANTHER" id="PTHR37984">
    <property type="entry name" value="PROTEIN CBG26694"/>
    <property type="match status" value="1"/>
</dbReference>
<dbReference type="PANTHER" id="PTHR37984:SF5">
    <property type="entry name" value="PROTEIN NYNRIN-LIKE"/>
    <property type="match status" value="1"/>
</dbReference>
<comment type="caution">
    <text evidence="3">The sequence shown here is derived from an EMBL/GenBank/DDBJ whole genome shotgun (WGS) entry which is preliminary data.</text>
</comment>
<dbReference type="Proteomes" id="UP000001396">
    <property type="component" value="Unassembled WGS sequence"/>
</dbReference>
<dbReference type="EMBL" id="ADBJ01000004">
    <property type="protein sequence ID" value="EFA85708.1"/>
    <property type="molecule type" value="Genomic_DNA"/>
</dbReference>
<organism evidence="3 4">
    <name type="scientific">Heterostelium pallidum (strain ATCC 26659 / Pp 5 / PN500)</name>
    <name type="common">Cellular slime mold</name>
    <name type="synonym">Polysphondylium pallidum</name>
    <dbReference type="NCBI Taxonomy" id="670386"/>
    <lineage>
        <taxon>Eukaryota</taxon>
        <taxon>Amoebozoa</taxon>
        <taxon>Evosea</taxon>
        <taxon>Eumycetozoa</taxon>
        <taxon>Dictyostelia</taxon>
        <taxon>Acytosteliales</taxon>
        <taxon>Acytosteliaceae</taxon>
        <taxon>Heterostelium</taxon>
    </lineage>
</organism>
<feature type="domain" description="Reverse transcriptase/retrotransposon-derived protein RNase H-like" evidence="2">
    <location>
        <begin position="283"/>
        <end position="351"/>
    </location>
</feature>
<protein>
    <recommendedName>
        <fullName evidence="2">Reverse transcriptase/retrotransposon-derived protein RNase H-like domain-containing protein</fullName>
    </recommendedName>
</protein>
<evidence type="ECO:0000313" key="4">
    <source>
        <dbReference type="Proteomes" id="UP000001396"/>
    </source>
</evidence>
<dbReference type="GeneID" id="31356467"/>
<dbReference type="InterPro" id="IPR036397">
    <property type="entry name" value="RNaseH_sf"/>
</dbReference>
<dbReference type="STRING" id="670386.D3AXN1"/>
<name>D3AXN1_HETP5</name>
<proteinExistence type="predicted"/>
<dbReference type="SUPFAM" id="SSF56672">
    <property type="entry name" value="DNA/RNA polymerases"/>
    <property type="match status" value="1"/>
</dbReference>
<keyword evidence="4" id="KW-1185">Reference proteome</keyword>
<dbReference type="InterPro" id="IPR012337">
    <property type="entry name" value="RNaseH-like_sf"/>
</dbReference>
<dbReference type="InParanoid" id="D3AXN1"/>
<dbReference type="InterPro" id="IPR041577">
    <property type="entry name" value="RT_RNaseH_2"/>
</dbReference>
<reference evidence="3 4" key="1">
    <citation type="journal article" date="2011" name="Genome Res.">
        <title>Phylogeny-wide analysis of social amoeba genomes highlights ancient origins for complex intercellular communication.</title>
        <authorList>
            <person name="Heidel A.J."/>
            <person name="Lawal H.M."/>
            <person name="Felder M."/>
            <person name="Schilde C."/>
            <person name="Helps N.R."/>
            <person name="Tunggal B."/>
            <person name="Rivero F."/>
            <person name="John U."/>
            <person name="Schleicher M."/>
            <person name="Eichinger L."/>
            <person name="Platzer M."/>
            <person name="Noegel A.A."/>
            <person name="Schaap P."/>
            <person name="Gloeckner G."/>
        </authorList>
    </citation>
    <scope>NUCLEOTIDE SEQUENCE [LARGE SCALE GENOMIC DNA]</scope>
    <source>
        <strain evidence="4">ATCC 26659 / Pp 5 / PN500</strain>
    </source>
</reference>
<dbReference type="InterPro" id="IPR043502">
    <property type="entry name" value="DNA/RNA_pol_sf"/>
</dbReference>
<dbReference type="RefSeq" id="XP_020437814.1">
    <property type="nucleotide sequence ID" value="XM_020571956.1"/>
</dbReference>
<gene>
    <name evidence="3" type="ORF">PPL_00937</name>
</gene>
<dbReference type="Pfam" id="PF17919">
    <property type="entry name" value="RT_RNaseH_2"/>
    <property type="match status" value="1"/>
</dbReference>
<evidence type="ECO:0000259" key="2">
    <source>
        <dbReference type="Pfam" id="PF17919"/>
    </source>
</evidence>
<evidence type="ECO:0000256" key="1">
    <source>
        <dbReference type="ARBA" id="ARBA00023268"/>
    </source>
</evidence>
<sequence>MIASSISDDALTSVVVSQDDQVQVCGRCSQGTIERCAVQGDLSCKNVPNKRCLDFSFCGNGSFYITGINNSQVIGTFYPSRFDCFQQMNGRPLAQNCSSCEDNFTLLCPSTNKTTTGTVTLSTSCNSTGGTQPCSSTDAPTVKMVIPVGKCFTSKDPCSGNTGLKTYLIQYIDEYNVAYGYEFNSMDECTSNQNQQSLSWVCNTCIDPGFHITCDKTPVTPTPSSTTGSNGNKIRMISGIIVTHLAPQLARLTSTISTKYRKINLTDQEIADFNDIKAEICSSRCLIYTDASDVGSGLMIAQYDDNNNLRPVLFDAGKFDSAQRNYSARDRELLSFIHAVTRFGYLLSRPFTSYIPGKENCMADYLSRVPDFYTPWDNDLHKDIVASYSSELPKATRDWFQSFKRRQDITIINDLYYWIDGDNMRLVMLDPASITSIINEAHSSPFSGHVAYGRMLKVCPMPTFIHQENQRRILASLPLPDRPWCDISMDLLALPAADTGEDNLFVVVDRFTKMTRLFPCHKDVTAIQLVNLFAREIIAVFGAPSSILLTAGGQMIFKKDLSARTWNRTRVRRTTTSCTATIRSEHLMMANIWF</sequence>
<dbReference type="GO" id="GO:0003676">
    <property type="term" value="F:nucleic acid binding"/>
    <property type="evidence" value="ECO:0007669"/>
    <property type="project" value="InterPro"/>
</dbReference>
<dbReference type="AlphaFoldDB" id="D3AXN1"/>
<accession>D3AXN1</accession>
<dbReference type="GO" id="GO:0003824">
    <property type="term" value="F:catalytic activity"/>
    <property type="evidence" value="ECO:0007669"/>
    <property type="project" value="UniProtKB-KW"/>
</dbReference>
<dbReference type="SUPFAM" id="SSF53098">
    <property type="entry name" value="Ribonuclease H-like"/>
    <property type="match status" value="1"/>
</dbReference>
<dbReference type="InterPro" id="IPR050951">
    <property type="entry name" value="Retrovirus_Pol_polyprotein"/>
</dbReference>
<evidence type="ECO:0000313" key="3">
    <source>
        <dbReference type="EMBL" id="EFA85708.1"/>
    </source>
</evidence>
<dbReference type="Gene3D" id="3.30.420.10">
    <property type="entry name" value="Ribonuclease H-like superfamily/Ribonuclease H"/>
    <property type="match status" value="1"/>
</dbReference>
<keyword evidence="1" id="KW-0511">Multifunctional enzyme</keyword>